<evidence type="ECO:0000313" key="2">
    <source>
        <dbReference type="EMBL" id="MBB5685423.1"/>
    </source>
</evidence>
<dbReference type="RefSeq" id="WP_184016749.1">
    <property type="nucleotide sequence ID" value="NZ_JACIJC010000002.1"/>
</dbReference>
<keyword evidence="3" id="KW-1185">Reference proteome</keyword>
<evidence type="ECO:0008006" key="4">
    <source>
        <dbReference type="Google" id="ProtNLM"/>
    </source>
</evidence>
<dbReference type="AlphaFoldDB" id="A0A7W9AH14"/>
<sequence length="55" mass="6035">MSERLHHHRAMENAQVLVTNPSPSDGVGNALRSAFRGRLKNLPPDMAALLSKLDN</sequence>
<name>A0A7W9AH14_9SPHN</name>
<evidence type="ECO:0000256" key="1">
    <source>
        <dbReference type="SAM" id="MobiDB-lite"/>
    </source>
</evidence>
<organism evidence="2 3">
    <name type="scientific">Sphingobium boeckii</name>
    <dbReference type="NCBI Taxonomy" id="1082345"/>
    <lineage>
        <taxon>Bacteria</taxon>
        <taxon>Pseudomonadati</taxon>
        <taxon>Pseudomonadota</taxon>
        <taxon>Alphaproteobacteria</taxon>
        <taxon>Sphingomonadales</taxon>
        <taxon>Sphingomonadaceae</taxon>
        <taxon>Sphingobium</taxon>
    </lineage>
</organism>
<reference evidence="2 3" key="1">
    <citation type="submission" date="2020-08" db="EMBL/GenBank/DDBJ databases">
        <title>Genomic Encyclopedia of Type Strains, Phase IV (KMG-IV): sequencing the most valuable type-strain genomes for metagenomic binning, comparative biology and taxonomic classification.</title>
        <authorList>
            <person name="Goeker M."/>
        </authorList>
    </citation>
    <scope>NUCLEOTIDE SEQUENCE [LARGE SCALE GENOMIC DNA]</scope>
    <source>
        <strain evidence="2 3">DSM 25079</strain>
    </source>
</reference>
<dbReference type="Proteomes" id="UP000549617">
    <property type="component" value="Unassembled WGS sequence"/>
</dbReference>
<comment type="caution">
    <text evidence="2">The sequence shown here is derived from an EMBL/GenBank/DDBJ whole genome shotgun (WGS) entry which is preliminary data.</text>
</comment>
<protein>
    <recommendedName>
        <fullName evidence="4">Anti-sigma factor NepR domain-containing protein</fullName>
    </recommendedName>
</protein>
<evidence type="ECO:0000313" key="3">
    <source>
        <dbReference type="Proteomes" id="UP000549617"/>
    </source>
</evidence>
<accession>A0A7W9AH14</accession>
<feature type="region of interest" description="Disordered" evidence="1">
    <location>
        <begin position="1"/>
        <end position="25"/>
    </location>
</feature>
<proteinExistence type="predicted"/>
<dbReference type="EMBL" id="JACIJC010000002">
    <property type="protein sequence ID" value="MBB5685423.1"/>
    <property type="molecule type" value="Genomic_DNA"/>
</dbReference>
<gene>
    <name evidence="2" type="ORF">FHS49_001431</name>
</gene>